<evidence type="ECO:0000313" key="2">
    <source>
        <dbReference type="EMBL" id="GER40353.1"/>
    </source>
</evidence>
<sequence>MRVPAAASASASAPFSFPSLSPKVITSPPHFDFFVTRVHQVWPPDLSRAGFRRFRKLSRAYSPRSLNSELEVFKGASREGPEQLFQFELSVSVMMISVRVYGIFEKDDLRTREFDGDGGSGGGSRGRSCRAGRYEEEAEGDGGRGRRSPQNAGESRAGDGFRSRGSASNQANRKEVDSRSVFVGNVEYGQPKGYAYVEFVMPPSIITLSYASIYYIRLTNLVMRSVRLMILILPKEGLPDLDPPVFD</sequence>
<protein>
    <submittedName>
        <fullName evidence="2">Polyadenylate-binding protein</fullName>
    </submittedName>
</protein>
<dbReference type="AlphaFoldDB" id="A0A5A7Q544"/>
<evidence type="ECO:0000313" key="3">
    <source>
        <dbReference type="Proteomes" id="UP000325081"/>
    </source>
</evidence>
<gene>
    <name evidence="2" type="ORF">STAS_17022</name>
</gene>
<keyword evidence="3" id="KW-1185">Reference proteome</keyword>
<accession>A0A5A7Q544</accession>
<proteinExistence type="predicted"/>
<dbReference type="Proteomes" id="UP000325081">
    <property type="component" value="Unassembled WGS sequence"/>
</dbReference>
<comment type="caution">
    <text evidence="2">The sequence shown here is derived from an EMBL/GenBank/DDBJ whole genome shotgun (WGS) entry which is preliminary data.</text>
</comment>
<name>A0A5A7Q544_STRAF</name>
<dbReference type="OrthoDB" id="4726at2759"/>
<reference evidence="2" key="1">
    <citation type="journal article" date="2019" name="Curr. Biol.">
        <title>Genome Sequence of Striga asiatica Provides Insight into the Evolution of Plant Parasitism.</title>
        <authorList>
            <person name="Yoshida S."/>
            <person name="Kim S."/>
            <person name="Wafula E.K."/>
            <person name="Tanskanen J."/>
            <person name="Kim Y."/>
            <person name="Honaas L."/>
            <person name="Yang Z."/>
            <person name="Spallek T."/>
            <person name="Conn C.E."/>
            <person name="Ichihashi Y."/>
            <person name="Cheong K."/>
            <person name="Cui S."/>
            <person name="Der J.P."/>
            <person name="Gundlach H."/>
            <person name="Jiao Y."/>
            <person name="Hori C."/>
            <person name="Ishida J.K."/>
            <person name="Kasahara H."/>
            <person name="Kiba T."/>
            <person name="Kim M."/>
            <person name="Koo N."/>
            <person name="Laohavisit A."/>
            <person name="Lee Y."/>
            <person name="Lumba S."/>
            <person name="Mccourt P."/>
            <person name="Mortimer J.C."/>
            <person name="Mutuku J.M."/>
            <person name="Nomura T."/>
            <person name="Sasaki-sekimoto Y."/>
            <person name="Seto Y."/>
            <person name="Wang Y."/>
            <person name="Wakatake T."/>
            <person name="Sakakibara H."/>
            <person name="Demura T."/>
            <person name="Yamaguchi S."/>
            <person name="Yoneyama K."/>
            <person name="Manabe R."/>
            <person name="Nelson D.C."/>
            <person name="Schulman A.H."/>
            <person name="Timko M.P."/>
            <person name="Depamphilis C.W."/>
            <person name="Choi D."/>
            <person name="Shirasu K."/>
        </authorList>
    </citation>
    <scope>NUCLEOTIDE SEQUENCE [LARGE SCALE GENOMIC DNA]</scope>
    <source>
        <strain evidence="2">UVA1</strain>
    </source>
</reference>
<organism evidence="2 3">
    <name type="scientific">Striga asiatica</name>
    <name type="common">Asiatic witchweed</name>
    <name type="synonym">Buchnera asiatica</name>
    <dbReference type="NCBI Taxonomy" id="4170"/>
    <lineage>
        <taxon>Eukaryota</taxon>
        <taxon>Viridiplantae</taxon>
        <taxon>Streptophyta</taxon>
        <taxon>Embryophyta</taxon>
        <taxon>Tracheophyta</taxon>
        <taxon>Spermatophyta</taxon>
        <taxon>Magnoliopsida</taxon>
        <taxon>eudicotyledons</taxon>
        <taxon>Gunneridae</taxon>
        <taxon>Pentapetalae</taxon>
        <taxon>asterids</taxon>
        <taxon>lamiids</taxon>
        <taxon>Lamiales</taxon>
        <taxon>Orobanchaceae</taxon>
        <taxon>Buchnereae</taxon>
        <taxon>Striga</taxon>
    </lineage>
</organism>
<evidence type="ECO:0000256" key="1">
    <source>
        <dbReference type="SAM" id="MobiDB-lite"/>
    </source>
</evidence>
<dbReference type="EMBL" id="BKCP01005849">
    <property type="protein sequence ID" value="GER40353.1"/>
    <property type="molecule type" value="Genomic_DNA"/>
</dbReference>
<feature type="region of interest" description="Disordered" evidence="1">
    <location>
        <begin position="112"/>
        <end position="174"/>
    </location>
</feature>